<dbReference type="AlphaFoldDB" id="A0A6N7YIY7"/>
<dbReference type="Proteomes" id="UP000433359">
    <property type="component" value="Unassembled WGS sequence"/>
</dbReference>
<sequence>MSRERENMVEPIKVGRFIAQNRKNLNLTQKELAEKLGVTDRAVSKWENGRSIPDVGIIESLCKELNISIGEFFAGEKIQEKEYKKETEKMLLASLDEKQLYGVQIVIYILEFVSLELLMLPFQLSEKWPFINRINIIYWILAAVIFFCMCYLDKKMPERKLRNSNKWIQGIEAAVGFLWVVFPIASKERMNIFQGMSIEESIAIGLEIIIGFIIVVGVAVIQSKTRKKEWEEENNSKKPD</sequence>
<proteinExistence type="predicted"/>
<keyword evidence="2" id="KW-1133">Transmembrane helix</keyword>
<dbReference type="SMART" id="SM00530">
    <property type="entry name" value="HTH_XRE"/>
    <property type="match status" value="1"/>
</dbReference>
<dbReference type="CDD" id="cd00093">
    <property type="entry name" value="HTH_XRE"/>
    <property type="match status" value="1"/>
</dbReference>
<feature type="transmembrane region" description="Helical" evidence="2">
    <location>
        <begin position="202"/>
        <end position="221"/>
    </location>
</feature>
<reference evidence="4 5" key="1">
    <citation type="submission" date="2019-08" db="EMBL/GenBank/DDBJ databases">
        <title>In-depth cultivation of the pig gut microbiome towards novel bacterial diversity and tailored functional studies.</title>
        <authorList>
            <person name="Wylensek D."/>
            <person name="Hitch T.C.A."/>
            <person name="Clavel T."/>
        </authorList>
    </citation>
    <scope>NUCLEOTIDE SEQUENCE [LARGE SCALE GENOMIC DNA]</scope>
    <source>
        <strain evidence="4 5">BSM-383-APC-4H</strain>
    </source>
</reference>
<dbReference type="InterPro" id="IPR001387">
    <property type="entry name" value="Cro/C1-type_HTH"/>
</dbReference>
<accession>A0A6N7YIY7</accession>
<comment type="caution">
    <text evidence="4">The sequence shown here is derived from an EMBL/GenBank/DDBJ whole genome shotgun (WGS) entry which is preliminary data.</text>
</comment>
<evidence type="ECO:0000256" key="2">
    <source>
        <dbReference type="SAM" id="Phobius"/>
    </source>
</evidence>
<dbReference type="Gene3D" id="1.10.260.40">
    <property type="entry name" value="lambda repressor-like DNA-binding domains"/>
    <property type="match status" value="1"/>
</dbReference>
<dbReference type="GO" id="GO:0003677">
    <property type="term" value="F:DNA binding"/>
    <property type="evidence" value="ECO:0007669"/>
    <property type="project" value="UniProtKB-KW"/>
</dbReference>
<name>A0A6N7YIY7_9FIRM</name>
<dbReference type="PROSITE" id="PS50943">
    <property type="entry name" value="HTH_CROC1"/>
    <property type="match status" value="1"/>
</dbReference>
<evidence type="ECO:0000313" key="5">
    <source>
        <dbReference type="Proteomes" id="UP000433359"/>
    </source>
</evidence>
<feature type="transmembrane region" description="Helical" evidence="2">
    <location>
        <begin position="100"/>
        <end position="124"/>
    </location>
</feature>
<feature type="domain" description="HTH cro/C1-type" evidence="3">
    <location>
        <begin position="18"/>
        <end position="72"/>
    </location>
</feature>
<dbReference type="EMBL" id="VULP01000028">
    <property type="protein sequence ID" value="MSU82998.1"/>
    <property type="molecule type" value="Genomic_DNA"/>
</dbReference>
<keyword evidence="2" id="KW-0812">Transmembrane</keyword>
<dbReference type="SUPFAM" id="SSF47413">
    <property type="entry name" value="lambda repressor-like DNA-binding domains"/>
    <property type="match status" value="1"/>
</dbReference>
<dbReference type="InterPro" id="IPR010982">
    <property type="entry name" value="Lambda_DNA-bd_dom_sf"/>
</dbReference>
<dbReference type="PANTHER" id="PTHR46558:SF11">
    <property type="entry name" value="HTH-TYPE TRANSCRIPTIONAL REGULATOR XRE"/>
    <property type="match status" value="1"/>
</dbReference>
<evidence type="ECO:0000313" key="4">
    <source>
        <dbReference type="EMBL" id="MSU82998.1"/>
    </source>
</evidence>
<keyword evidence="2" id="KW-0472">Membrane</keyword>
<keyword evidence="1" id="KW-0238">DNA-binding</keyword>
<feature type="transmembrane region" description="Helical" evidence="2">
    <location>
        <begin position="164"/>
        <end position="182"/>
    </location>
</feature>
<evidence type="ECO:0000256" key="1">
    <source>
        <dbReference type="ARBA" id="ARBA00023125"/>
    </source>
</evidence>
<dbReference type="PANTHER" id="PTHR46558">
    <property type="entry name" value="TRACRIPTIONAL REGULATORY PROTEIN-RELATED-RELATED"/>
    <property type="match status" value="1"/>
</dbReference>
<organism evidence="4 5">
    <name type="scientific">Anaerobutyricum soehngenii</name>
    <dbReference type="NCBI Taxonomy" id="105843"/>
    <lineage>
        <taxon>Bacteria</taxon>
        <taxon>Bacillati</taxon>
        <taxon>Bacillota</taxon>
        <taxon>Clostridia</taxon>
        <taxon>Lachnospirales</taxon>
        <taxon>Lachnospiraceae</taxon>
        <taxon>Anaerobutyricum</taxon>
    </lineage>
</organism>
<protein>
    <submittedName>
        <fullName evidence="4">Helix-turn-helix transcriptional regulator</fullName>
    </submittedName>
</protein>
<gene>
    <name evidence="4" type="ORF">FYJ25_11800</name>
</gene>
<feature type="transmembrane region" description="Helical" evidence="2">
    <location>
        <begin position="136"/>
        <end position="152"/>
    </location>
</feature>
<dbReference type="Pfam" id="PF01381">
    <property type="entry name" value="HTH_3"/>
    <property type="match status" value="1"/>
</dbReference>
<evidence type="ECO:0000259" key="3">
    <source>
        <dbReference type="PROSITE" id="PS50943"/>
    </source>
</evidence>